<feature type="domain" description="Putative radical SAM N-terminal" evidence="3">
    <location>
        <begin position="70"/>
        <end position="219"/>
    </location>
</feature>
<dbReference type="InterPro" id="IPR045375">
    <property type="entry name" value="Put_radical_SAM-like_N"/>
</dbReference>
<reference evidence="4 5" key="1">
    <citation type="submission" date="2023-03" db="EMBL/GenBank/DDBJ databases">
        <title>Novel Species.</title>
        <authorList>
            <person name="Ma S."/>
        </authorList>
    </citation>
    <scope>NUCLEOTIDE SEQUENCE [LARGE SCALE GENOMIC DNA]</scope>
    <source>
        <strain evidence="4 5">LIND6LT2</strain>
    </source>
</reference>
<dbReference type="InterPro" id="IPR007549">
    <property type="entry name" value="DUF512"/>
</dbReference>
<evidence type="ECO:0000259" key="1">
    <source>
        <dbReference type="Pfam" id="PF04459"/>
    </source>
</evidence>
<proteinExistence type="predicted"/>
<feature type="domain" description="PDZ" evidence="2">
    <location>
        <begin position="9"/>
        <end position="56"/>
    </location>
</feature>
<dbReference type="Pfam" id="PF04459">
    <property type="entry name" value="DUF512"/>
    <property type="match status" value="1"/>
</dbReference>
<dbReference type="Pfam" id="PF19238">
    <property type="entry name" value="Radical_SAM_2"/>
    <property type="match status" value="1"/>
</dbReference>
<organism evidence="4 5">
    <name type="scientific">Defluviitalea saccharophila</name>
    <dbReference type="NCBI Taxonomy" id="879970"/>
    <lineage>
        <taxon>Bacteria</taxon>
        <taxon>Bacillati</taxon>
        <taxon>Bacillota</taxon>
        <taxon>Clostridia</taxon>
        <taxon>Lachnospirales</taxon>
        <taxon>Defluviitaleaceae</taxon>
        <taxon>Defluviitalea</taxon>
    </lineage>
</organism>
<dbReference type="SUPFAM" id="SSF50156">
    <property type="entry name" value="PDZ domain-like"/>
    <property type="match status" value="1"/>
</dbReference>
<dbReference type="EMBL" id="CP121687">
    <property type="protein sequence ID" value="WZL70345.1"/>
    <property type="molecule type" value="Genomic_DNA"/>
</dbReference>
<dbReference type="Pfam" id="PF17820">
    <property type="entry name" value="PDZ_6"/>
    <property type="match status" value="1"/>
</dbReference>
<dbReference type="InterPro" id="IPR041489">
    <property type="entry name" value="PDZ_6"/>
</dbReference>
<feature type="domain" description="DUF512" evidence="1">
    <location>
        <begin position="223"/>
        <end position="425"/>
    </location>
</feature>
<sequence>MEKYKEHKITKVLPGSIGEELGIEEGDILLAINNQSIEDVFDYRYLLSDDFITVLVRKQSSEEWEFEIEKEINEDLGLIFENELMDQLKPCRNKCVFCFIDQLPPHMRKTVYFKDDDWRMSFLYGNYITLTNMNDKDFERLIYYRLSPMNISVHATDPEVRKKMLNNRFAGNILERIKRIIDAGIDVNCQIVLCKGLNDGEILDKTIKDLGQFLPGIKSTSVVPVGISKFRHELYPLIPFEKEDAREVIRIIHKWQDYFKKKYNNTFIYAADEFYLTGELEIPEFEEYEDFPQIENGVGMLALMKHEFEEYYETLPEALEEDIDVSIATGVITYPFICELVERLKQKYSNLTVRIYPIINYFFGERITVAGLITGQDILSQLKDKELGSRLLLPQNAFRNNDTILLDDMYAEDLEKKLDIPVTIVGTSGQEFINGILNIKENTNE</sequence>
<evidence type="ECO:0000313" key="5">
    <source>
        <dbReference type="Proteomes" id="UP001486565"/>
    </source>
</evidence>
<name>A0ABZ2Y4T1_9FIRM</name>
<dbReference type="RefSeq" id="WP_341877308.1">
    <property type="nucleotide sequence ID" value="NZ_CP121687.1"/>
</dbReference>
<protein>
    <submittedName>
        <fullName evidence="4">DUF512 domain-containing protein</fullName>
    </submittedName>
</protein>
<dbReference type="InterPro" id="IPR013785">
    <property type="entry name" value="Aldolase_TIM"/>
</dbReference>
<evidence type="ECO:0000259" key="2">
    <source>
        <dbReference type="Pfam" id="PF17820"/>
    </source>
</evidence>
<accession>A0ABZ2Y4T1</accession>
<evidence type="ECO:0000313" key="4">
    <source>
        <dbReference type="EMBL" id="WZL70345.1"/>
    </source>
</evidence>
<dbReference type="InterPro" id="IPR058240">
    <property type="entry name" value="rSAM_sf"/>
</dbReference>
<dbReference type="Proteomes" id="UP001486565">
    <property type="component" value="Chromosome"/>
</dbReference>
<keyword evidence="5" id="KW-1185">Reference proteome</keyword>
<dbReference type="Gene3D" id="2.30.42.10">
    <property type="match status" value="1"/>
</dbReference>
<gene>
    <name evidence="4" type="ORF">QBE51_02100</name>
</gene>
<evidence type="ECO:0000259" key="3">
    <source>
        <dbReference type="Pfam" id="PF19238"/>
    </source>
</evidence>
<dbReference type="Gene3D" id="3.20.20.70">
    <property type="entry name" value="Aldolase class I"/>
    <property type="match status" value="1"/>
</dbReference>
<dbReference type="SUPFAM" id="SSF102114">
    <property type="entry name" value="Radical SAM enzymes"/>
    <property type="match status" value="1"/>
</dbReference>
<dbReference type="InterPro" id="IPR036034">
    <property type="entry name" value="PDZ_sf"/>
</dbReference>